<feature type="region of interest" description="Disordered" evidence="1">
    <location>
        <begin position="154"/>
        <end position="204"/>
    </location>
</feature>
<feature type="compositionally biased region" description="Basic and acidic residues" evidence="1">
    <location>
        <begin position="642"/>
        <end position="653"/>
    </location>
</feature>
<sequence length="1056" mass="106689">MGDAPAAPASAVRRLQRDLRQWERDKEELGLPVLLRQLPAQKWLARLAINMAPKEGPFAGQAFHLHATFPPEYPHAPPDVRLLQAPPGFAHPNLFAGWSSPLTGEREGSYICLDMIKPNVVGPYKGWSAAYDISGLVLQLYGFLLADDSIEQEGGGAVARQRQPPPAPSPPELQEQQEGEGQQGRGHGHRWGLPAGGGAATPAAAAAAAEPRQAVYGLTCACGFHELPRLQPASSSSSPPPASSAAAATVAAVAAAGAADAAGAGDDDAAMSDAADAAAGPDAAGHRPRSSGSNSSNGQQALVGRADEAAGGDAEAVAGGGAAAAEPSPPDLPMEIIHKIFTHADAGTVSKATAAATAAATTSSDDGAAAQPPPAKRAHIAWAPPPAASPSPPAAAAAAPAPAGAAPGGPALGAAFAHLLLLSDAALRAKQEAELVCFFTKAPPAAATWVTRSEPAAAGAAGAAGSGGAGAASGTAATTSRQADSTRASGESGGGGGGGDALLDDLFQGGGHRRGAVPPELDVLGVGVSVDWHERGGSLRQLSMTHDTLSLAAFAADGVRRSAWNQPFDAFLPLAVNAAHGRAALRVLRHSVAAMLRLPHAQHVRAEHLLDVVARLMNTLVVGVCTPPPQKQDGGAVRHAHVREPEYDQDRRGGGRPPVPRHMSDAALQSFCHLHHLLLTLVVEGEGGGGGGLGRAVLEAAARDVCAFIARPEARRKSACPDLGLLLVKFLLVPRDTAPWAAFAPPFVRELLARQVRWVVKGLADERPPPPQQQQQQQQPQGAAVWSSRGATAGAAAAAAAAAFERPREGGGDRRCAQRLLTTGGGEGAAAAAVSAAADATRLRQHFTHARTSLALVALQAFFANRLARPSSSATALQQLAAIKASYDARNGQPPAPVFEAFNAHARSVIAQRGWSDFLTAVHMGVSEAAVAAVGAAGTAAAGGGAGGGGRAAAAAAVAPAATPTTTTVMVGDVARVMADTLRQAVVEAHRAGYQDGTSGRGGRGGGGGGGGGGSGGRSRWDREPGGAGHGPPPRHVEFVDWDGPTPPLLVVGAEW</sequence>
<dbReference type="InterPro" id="IPR000608">
    <property type="entry name" value="UBC"/>
</dbReference>
<dbReference type="EMBL" id="JAEHOC010000016">
    <property type="protein sequence ID" value="KAG2434704.1"/>
    <property type="molecule type" value="Genomic_DNA"/>
</dbReference>
<feature type="compositionally biased region" description="Gly residues" evidence="1">
    <location>
        <begin position="462"/>
        <end position="471"/>
    </location>
</feature>
<dbReference type="OrthoDB" id="543381at2759"/>
<feature type="region of interest" description="Disordered" evidence="1">
    <location>
        <begin position="361"/>
        <end position="406"/>
    </location>
</feature>
<feature type="domain" description="UBC core" evidence="2">
    <location>
        <begin position="10"/>
        <end position="182"/>
    </location>
</feature>
<dbReference type="PANTHER" id="PTHR24068">
    <property type="entry name" value="UBIQUITIN-CONJUGATING ENZYME E2"/>
    <property type="match status" value="1"/>
</dbReference>
<dbReference type="SMART" id="SM00212">
    <property type="entry name" value="UBCc"/>
    <property type="match status" value="1"/>
</dbReference>
<feature type="compositionally biased region" description="Low complexity" evidence="1">
    <location>
        <begin position="271"/>
        <end position="283"/>
    </location>
</feature>
<feature type="region of interest" description="Disordered" evidence="1">
    <location>
        <begin position="263"/>
        <end position="331"/>
    </location>
</feature>
<proteinExistence type="predicted"/>
<feature type="region of interest" description="Disordered" evidence="1">
    <location>
        <begin position="990"/>
        <end position="1042"/>
    </location>
</feature>
<keyword evidence="4" id="KW-1185">Reference proteome</keyword>
<feature type="compositionally biased region" description="Low complexity" evidence="1">
    <location>
        <begin position="361"/>
        <end position="370"/>
    </location>
</feature>
<feature type="region of interest" description="Disordered" evidence="1">
    <location>
        <begin position="459"/>
        <end position="504"/>
    </location>
</feature>
<protein>
    <recommendedName>
        <fullName evidence="2">UBC core domain-containing protein</fullName>
    </recommendedName>
</protein>
<dbReference type="CDD" id="cd23955">
    <property type="entry name" value="UBCc_invertebrate"/>
    <property type="match status" value="1"/>
</dbReference>
<dbReference type="Proteomes" id="UP000650467">
    <property type="component" value="Unassembled WGS sequence"/>
</dbReference>
<organism evidence="3 4">
    <name type="scientific">Chlamydomonas incerta</name>
    <dbReference type="NCBI Taxonomy" id="51695"/>
    <lineage>
        <taxon>Eukaryota</taxon>
        <taxon>Viridiplantae</taxon>
        <taxon>Chlorophyta</taxon>
        <taxon>core chlorophytes</taxon>
        <taxon>Chlorophyceae</taxon>
        <taxon>CS clade</taxon>
        <taxon>Chlamydomonadales</taxon>
        <taxon>Chlamydomonadaceae</taxon>
        <taxon>Chlamydomonas</taxon>
    </lineage>
</organism>
<feature type="compositionally biased region" description="Low complexity" evidence="1">
    <location>
        <begin position="290"/>
        <end position="317"/>
    </location>
</feature>
<dbReference type="Pfam" id="PF00179">
    <property type="entry name" value="UQ_con"/>
    <property type="match status" value="1"/>
</dbReference>
<accession>A0A835T6F5</accession>
<dbReference type="PROSITE" id="PS50127">
    <property type="entry name" value="UBC_2"/>
    <property type="match status" value="1"/>
</dbReference>
<feature type="compositionally biased region" description="Low complexity" evidence="1">
    <location>
        <begin position="394"/>
        <end position="405"/>
    </location>
</feature>
<dbReference type="SUPFAM" id="SSF54495">
    <property type="entry name" value="UBC-like"/>
    <property type="match status" value="1"/>
</dbReference>
<dbReference type="Gene3D" id="3.10.110.10">
    <property type="entry name" value="Ubiquitin Conjugating Enzyme"/>
    <property type="match status" value="1"/>
</dbReference>
<feature type="region of interest" description="Disordered" evidence="1">
    <location>
        <begin position="631"/>
        <end position="660"/>
    </location>
</feature>
<feature type="region of interest" description="Disordered" evidence="1">
    <location>
        <begin position="764"/>
        <end position="783"/>
    </location>
</feature>
<evidence type="ECO:0000259" key="2">
    <source>
        <dbReference type="PROSITE" id="PS50127"/>
    </source>
</evidence>
<reference evidence="3" key="1">
    <citation type="journal article" date="2020" name="bioRxiv">
        <title>Comparative genomics of Chlamydomonas.</title>
        <authorList>
            <person name="Craig R.J."/>
            <person name="Hasan A.R."/>
            <person name="Ness R.W."/>
            <person name="Keightley P.D."/>
        </authorList>
    </citation>
    <scope>NUCLEOTIDE SEQUENCE</scope>
    <source>
        <strain evidence="3">SAG 7.73</strain>
    </source>
</reference>
<comment type="caution">
    <text evidence="3">The sequence shown here is derived from an EMBL/GenBank/DDBJ whole genome shotgun (WGS) entry which is preliminary data.</text>
</comment>
<dbReference type="InterPro" id="IPR016135">
    <property type="entry name" value="UBQ-conjugating_enzyme/RWD"/>
</dbReference>
<evidence type="ECO:0000313" key="3">
    <source>
        <dbReference type="EMBL" id="KAG2434704.1"/>
    </source>
</evidence>
<name>A0A835T6F5_CHLIN</name>
<feature type="compositionally biased region" description="Gly residues" evidence="1">
    <location>
        <begin position="491"/>
        <end position="500"/>
    </location>
</feature>
<dbReference type="AlphaFoldDB" id="A0A835T6F5"/>
<feature type="compositionally biased region" description="Pro residues" evidence="1">
    <location>
        <begin position="383"/>
        <end position="393"/>
    </location>
</feature>
<gene>
    <name evidence="3" type="ORF">HXX76_007594</name>
</gene>
<evidence type="ECO:0000313" key="4">
    <source>
        <dbReference type="Proteomes" id="UP000650467"/>
    </source>
</evidence>
<feature type="compositionally biased region" description="Gly residues" evidence="1">
    <location>
        <begin position="999"/>
        <end position="1017"/>
    </location>
</feature>
<evidence type="ECO:0000256" key="1">
    <source>
        <dbReference type="SAM" id="MobiDB-lite"/>
    </source>
</evidence>